<name>A0A7X4GI37_9SPHN</name>
<accession>A0A7X4GI37</accession>
<dbReference type="AlphaFoldDB" id="A0A7X4GI37"/>
<proteinExistence type="predicted"/>
<dbReference type="RefSeq" id="WP_160986363.1">
    <property type="nucleotide sequence ID" value="NZ_WVTD01000009.1"/>
</dbReference>
<dbReference type="EMBL" id="WVTD01000009">
    <property type="protein sequence ID" value="MYL98735.1"/>
    <property type="molecule type" value="Genomic_DNA"/>
</dbReference>
<reference evidence="1 2" key="1">
    <citation type="submission" date="2019-12" db="EMBL/GenBank/DDBJ databases">
        <authorList>
            <person name="Feng G."/>
            <person name="Zhu H."/>
        </authorList>
    </citation>
    <scope>NUCLEOTIDE SEQUENCE [LARGE SCALE GENOMIC DNA]</scope>
    <source>
        <strain evidence="1 2">FGD1</strain>
    </source>
</reference>
<dbReference type="Proteomes" id="UP000465810">
    <property type="component" value="Unassembled WGS sequence"/>
</dbReference>
<protein>
    <submittedName>
        <fullName evidence="1">Uncharacterized protein</fullName>
    </submittedName>
</protein>
<sequence length="61" mass="7230">MLYYRVRMFGEAKGPWRPLKRQAEHDALELGLGDYDEWGNFFVSVPGEIEEVHERFVRKCA</sequence>
<evidence type="ECO:0000313" key="1">
    <source>
        <dbReference type="EMBL" id="MYL98735.1"/>
    </source>
</evidence>
<evidence type="ECO:0000313" key="2">
    <source>
        <dbReference type="Proteomes" id="UP000465810"/>
    </source>
</evidence>
<organism evidence="1 2">
    <name type="scientific">Novosphingobium silvae</name>
    <dbReference type="NCBI Taxonomy" id="2692619"/>
    <lineage>
        <taxon>Bacteria</taxon>
        <taxon>Pseudomonadati</taxon>
        <taxon>Pseudomonadota</taxon>
        <taxon>Alphaproteobacteria</taxon>
        <taxon>Sphingomonadales</taxon>
        <taxon>Sphingomonadaceae</taxon>
        <taxon>Novosphingobium</taxon>
    </lineage>
</organism>
<keyword evidence="2" id="KW-1185">Reference proteome</keyword>
<comment type="caution">
    <text evidence="1">The sequence shown here is derived from an EMBL/GenBank/DDBJ whole genome shotgun (WGS) entry which is preliminary data.</text>
</comment>
<gene>
    <name evidence="1" type="ORF">GR702_13275</name>
</gene>